<accession>A0AA40HP71</accession>
<evidence type="ECO:0000313" key="1">
    <source>
        <dbReference type="EMBL" id="KAK1334793.1"/>
    </source>
</evidence>
<organism evidence="1 2">
    <name type="scientific">Cnephaeus nilssonii</name>
    <name type="common">Northern bat</name>
    <name type="synonym">Eptesicus nilssonii</name>
    <dbReference type="NCBI Taxonomy" id="3371016"/>
    <lineage>
        <taxon>Eukaryota</taxon>
        <taxon>Metazoa</taxon>
        <taxon>Chordata</taxon>
        <taxon>Craniata</taxon>
        <taxon>Vertebrata</taxon>
        <taxon>Euteleostomi</taxon>
        <taxon>Mammalia</taxon>
        <taxon>Eutheria</taxon>
        <taxon>Laurasiatheria</taxon>
        <taxon>Chiroptera</taxon>
        <taxon>Yangochiroptera</taxon>
        <taxon>Vespertilionidae</taxon>
        <taxon>Cnephaeus</taxon>
    </lineage>
</organism>
<keyword evidence="2" id="KW-1185">Reference proteome</keyword>
<comment type="caution">
    <text evidence="1">The sequence shown here is derived from an EMBL/GenBank/DDBJ whole genome shotgun (WGS) entry which is preliminary data.</text>
</comment>
<evidence type="ECO:0000313" key="2">
    <source>
        <dbReference type="Proteomes" id="UP001177744"/>
    </source>
</evidence>
<sequence>MLSPEATGVWLLIGHAFSGPASVVKAASDWRVVGRYAESGQVAWARFGGRGAGPHQGPFASWRSPSERPGSLLTEVLCRVQIPTLPVGELLAGHQGEKHNDSGNMWPLPS</sequence>
<protein>
    <submittedName>
        <fullName evidence="1">Uncharacterized protein</fullName>
    </submittedName>
</protein>
<gene>
    <name evidence="1" type="ORF">QTO34_004361</name>
</gene>
<dbReference type="Proteomes" id="UP001177744">
    <property type="component" value="Unassembled WGS sequence"/>
</dbReference>
<proteinExistence type="predicted"/>
<name>A0AA40HP71_CNENI</name>
<dbReference type="EMBL" id="JAULJE010000014">
    <property type="protein sequence ID" value="KAK1334793.1"/>
    <property type="molecule type" value="Genomic_DNA"/>
</dbReference>
<reference evidence="1" key="1">
    <citation type="submission" date="2023-06" db="EMBL/GenBank/DDBJ databases">
        <title>Reference genome for the Northern bat (Eptesicus nilssonii), a most northern bat species.</title>
        <authorList>
            <person name="Laine V.N."/>
            <person name="Pulliainen A.T."/>
            <person name="Lilley T.M."/>
        </authorList>
    </citation>
    <scope>NUCLEOTIDE SEQUENCE</scope>
    <source>
        <strain evidence="1">BLF_Eptnil</strain>
        <tissue evidence="1">Kidney</tissue>
    </source>
</reference>
<dbReference type="AlphaFoldDB" id="A0AA40HP71"/>